<comment type="caution">
    <text evidence="1">The sequence shown here is derived from an EMBL/GenBank/DDBJ whole genome shotgun (WGS) entry which is preliminary data.</text>
</comment>
<evidence type="ECO:0000313" key="1">
    <source>
        <dbReference type="EMBL" id="GAV08956.1"/>
    </source>
</evidence>
<organism evidence="1 2">
    <name type="scientific">Ramazzottius varieornatus</name>
    <name type="common">Water bear</name>
    <name type="synonym">Tardigrade</name>
    <dbReference type="NCBI Taxonomy" id="947166"/>
    <lineage>
        <taxon>Eukaryota</taxon>
        <taxon>Metazoa</taxon>
        <taxon>Ecdysozoa</taxon>
        <taxon>Tardigrada</taxon>
        <taxon>Eutardigrada</taxon>
        <taxon>Parachela</taxon>
        <taxon>Hypsibioidea</taxon>
        <taxon>Ramazzottiidae</taxon>
        <taxon>Ramazzottius</taxon>
    </lineage>
</organism>
<keyword evidence="2" id="KW-1185">Reference proteome</keyword>
<dbReference type="AlphaFoldDB" id="A0A1D1W6K8"/>
<accession>A0A1D1W6K8</accession>
<proteinExistence type="predicted"/>
<name>A0A1D1W6K8_RAMVA</name>
<reference evidence="1 2" key="1">
    <citation type="journal article" date="2016" name="Nat. Commun.">
        <title>Extremotolerant tardigrade genome and improved radiotolerance of human cultured cells by tardigrade-unique protein.</title>
        <authorList>
            <person name="Hashimoto T."/>
            <person name="Horikawa D.D."/>
            <person name="Saito Y."/>
            <person name="Kuwahara H."/>
            <person name="Kozuka-Hata H."/>
            <person name="Shin-I T."/>
            <person name="Minakuchi Y."/>
            <person name="Ohishi K."/>
            <person name="Motoyama A."/>
            <person name="Aizu T."/>
            <person name="Enomoto A."/>
            <person name="Kondo K."/>
            <person name="Tanaka S."/>
            <person name="Hara Y."/>
            <person name="Koshikawa S."/>
            <person name="Sagara H."/>
            <person name="Miura T."/>
            <person name="Yokobori S."/>
            <person name="Miyagawa K."/>
            <person name="Suzuki Y."/>
            <person name="Kubo T."/>
            <person name="Oyama M."/>
            <person name="Kohara Y."/>
            <person name="Fujiyama A."/>
            <person name="Arakawa K."/>
            <person name="Katayama T."/>
            <person name="Toyoda A."/>
            <person name="Kunieda T."/>
        </authorList>
    </citation>
    <scope>NUCLEOTIDE SEQUENCE [LARGE SCALE GENOMIC DNA]</scope>
    <source>
        <strain evidence="1 2">YOKOZUNA-1</strain>
    </source>
</reference>
<dbReference type="EMBL" id="BDGG01000019">
    <property type="protein sequence ID" value="GAV08956.1"/>
    <property type="molecule type" value="Genomic_DNA"/>
</dbReference>
<sequence>MGQRCGSGIQLCNVSSPGRFGTDKHPITTPAIASLKAGCATYSTSSRNLGPLHRTKICECTKTVISLWICAKKYEAIVDSSWLSQILFA</sequence>
<protein>
    <submittedName>
        <fullName evidence="1">Uncharacterized protein</fullName>
    </submittedName>
</protein>
<dbReference type="Proteomes" id="UP000186922">
    <property type="component" value="Unassembled WGS sequence"/>
</dbReference>
<gene>
    <name evidence="1" type="primary">RvY_18572-1</name>
    <name evidence="1" type="synonym">RvY_18572.1</name>
    <name evidence="1" type="ORF">RvY_18572</name>
</gene>
<evidence type="ECO:0000313" key="2">
    <source>
        <dbReference type="Proteomes" id="UP000186922"/>
    </source>
</evidence>